<dbReference type="EMBL" id="BNAR01000005">
    <property type="protein sequence ID" value="GHH42177.1"/>
    <property type="molecule type" value="Genomic_DNA"/>
</dbReference>
<reference evidence="2" key="1">
    <citation type="journal article" date="2019" name="Int. J. Syst. Evol. Microbiol.">
        <title>The Global Catalogue of Microorganisms (GCM) 10K type strain sequencing project: providing services to taxonomists for standard genome sequencing and annotation.</title>
        <authorList>
            <consortium name="The Broad Institute Genomics Platform"/>
            <consortium name="The Broad Institute Genome Sequencing Center for Infectious Disease"/>
            <person name="Wu L."/>
            <person name="Ma J."/>
        </authorList>
    </citation>
    <scope>NUCLEOTIDE SEQUENCE [LARGE SCALE GENOMIC DNA]</scope>
    <source>
        <strain evidence="2">CGMCC 4.7367</strain>
    </source>
</reference>
<evidence type="ECO:0000313" key="2">
    <source>
        <dbReference type="Proteomes" id="UP000605568"/>
    </source>
</evidence>
<sequence>MPILAEDSAEMVASECREAFDLVRPEGRVPGSQGCCGGEGSVGAVLVVVLLILMQRVVRAENYVHAGQGKWRYTRMTPPRRSCGSMTTRSI</sequence>
<proteinExistence type="predicted"/>
<name>A0ABQ3MH98_9PSEU</name>
<comment type="caution">
    <text evidence="1">The sequence shown here is derived from an EMBL/GenBank/DDBJ whole genome shotgun (WGS) entry which is preliminary data.</text>
</comment>
<gene>
    <name evidence="1" type="ORF">GCM10017774_38050</name>
</gene>
<accession>A0ABQ3MH98</accession>
<keyword evidence="2" id="KW-1185">Reference proteome</keyword>
<protein>
    <submittedName>
        <fullName evidence="1">Uncharacterized protein</fullName>
    </submittedName>
</protein>
<evidence type="ECO:0000313" key="1">
    <source>
        <dbReference type="EMBL" id="GHH42177.1"/>
    </source>
</evidence>
<dbReference type="Proteomes" id="UP000605568">
    <property type="component" value="Unassembled WGS sequence"/>
</dbReference>
<organism evidence="1 2">
    <name type="scientific">Lentzea cavernae</name>
    <dbReference type="NCBI Taxonomy" id="2020703"/>
    <lineage>
        <taxon>Bacteria</taxon>
        <taxon>Bacillati</taxon>
        <taxon>Actinomycetota</taxon>
        <taxon>Actinomycetes</taxon>
        <taxon>Pseudonocardiales</taxon>
        <taxon>Pseudonocardiaceae</taxon>
        <taxon>Lentzea</taxon>
    </lineage>
</organism>